<accession>A0A3E0WXZ0</accession>
<dbReference type="InterPro" id="IPR043519">
    <property type="entry name" value="NT_sf"/>
</dbReference>
<dbReference type="GO" id="GO:0005737">
    <property type="term" value="C:cytoplasm"/>
    <property type="evidence" value="ECO:0007669"/>
    <property type="project" value="UniProtKB-SubCell"/>
</dbReference>
<dbReference type="PANTHER" id="PTHR21043:SF0">
    <property type="entry name" value="MITOCHONDRIAL ASSEMBLY OF RIBOSOMAL LARGE SUBUNIT PROTEIN 1"/>
    <property type="match status" value="1"/>
</dbReference>
<dbReference type="Pfam" id="PF02410">
    <property type="entry name" value="RsfS"/>
    <property type="match status" value="1"/>
</dbReference>
<dbReference type="Gene3D" id="3.30.460.10">
    <property type="entry name" value="Beta Polymerase, domain 2"/>
    <property type="match status" value="1"/>
</dbReference>
<dbReference type="OrthoDB" id="9793681at2"/>
<comment type="subcellular location">
    <subcellularLocation>
        <location evidence="2">Cytoplasm</location>
    </subcellularLocation>
</comment>
<gene>
    <name evidence="2" type="primary">rsfS</name>
    <name evidence="3" type="ORF">CAL65_07915</name>
</gene>
<dbReference type="GO" id="GO:0043023">
    <property type="term" value="F:ribosomal large subunit binding"/>
    <property type="evidence" value="ECO:0007669"/>
    <property type="project" value="TreeGrafter"/>
</dbReference>
<comment type="similarity">
    <text evidence="1 2">Belongs to the Iojap/RsfS family.</text>
</comment>
<dbReference type="NCBIfam" id="TIGR00090">
    <property type="entry name" value="rsfS_iojap_ybeB"/>
    <property type="match status" value="1"/>
</dbReference>
<comment type="caution">
    <text evidence="3">The sequence shown here is derived from an EMBL/GenBank/DDBJ whole genome shotgun (WGS) entry which is preliminary data.</text>
</comment>
<dbReference type="GO" id="GO:0042256">
    <property type="term" value="P:cytosolic ribosome assembly"/>
    <property type="evidence" value="ECO:0007669"/>
    <property type="project" value="UniProtKB-UniRule"/>
</dbReference>
<keyword evidence="2" id="KW-0963">Cytoplasm</keyword>
<protein>
    <recommendedName>
        <fullName evidence="2">Ribosomal silencing factor RsfS</fullName>
    </recommendedName>
</protein>
<dbReference type="GO" id="GO:0017148">
    <property type="term" value="P:negative regulation of translation"/>
    <property type="evidence" value="ECO:0007669"/>
    <property type="project" value="UniProtKB-UniRule"/>
</dbReference>
<dbReference type="HAMAP" id="MF_01477">
    <property type="entry name" value="Iojap_RsfS"/>
    <property type="match status" value="1"/>
</dbReference>
<dbReference type="SUPFAM" id="SSF81301">
    <property type="entry name" value="Nucleotidyltransferase"/>
    <property type="match status" value="1"/>
</dbReference>
<proteinExistence type="inferred from homology"/>
<evidence type="ECO:0000256" key="1">
    <source>
        <dbReference type="ARBA" id="ARBA00010574"/>
    </source>
</evidence>
<evidence type="ECO:0000256" key="2">
    <source>
        <dbReference type="HAMAP-Rule" id="MF_01477"/>
    </source>
</evidence>
<comment type="function">
    <text evidence="2">Functions as a ribosomal silencing factor. Interacts with ribosomal protein uL14 (rplN), blocking formation of intersubunit bridge B8. Prevents association of the 30S and 50S ribosomal subunits and the formation of functional ribosomes, thus repressing translation.</text>
</comment>
<comment type="subunit">
    <text evidence="2">Interacts with ribosomal protein uL14 (rplN).</text>
</comment>
<dbReference type="PANTHER" id="PTHR21043">
    <property type="entry name" value="IOJAP SUPERFAMILY ORTHOLOG"/>
    <property type="match status" value="1"/>
</dbReference>
<name>A0A3E0WXZ0_9GAMM</name>
<evidence type="ECO:0000313" key="3">
    <source>
        <dbReference type="EMBL" id="RFA37852.1"/>
    </source>
</evidence>
<reference evidence="4" key="1">
    <citation type="submission" date="2017-05" db="EMBL/GenBank/DDBJ databases">
        <authorList>
            <person name="Sharma S."/>
            <person name="Sidhu C."/>
            <person name="Pinnaka A.K."/>
        </authorList>
    </citation>
    <scope>NUCLEOTIDE SEQUENCE [LARGE SCALE GENOMIC DNA]</scope>
    <source>
        <strain evidence="4">AK93</strain>
    </source>
</reference>
<dbReference type="EMBL" id="NFZW01000006">
    <property type="protein sequence ID" value="RFA37852.1"/>
    <property type="molecule type" value="Genomic_DNA"/>
</dbReference>
<sequence length="128" mass="14010">MNEVNGEFSVERLQALVSEALEDLKAVDPVVLDVHDKTSITDVMVIVSGNSNRHVRSIANSVVQKAKDSGIRPQGVEGEEGGEWILVDLGDVVVHVMQPEVRDLYRLERIWGVDDEASDYPSSGATSH</sequence>
<keyword evidence="2" id="KW-0678">Repressor</keyword>
<dbReference type="GO" id="GO:0090071">
    <property type="term" value="P:negative regulation of ribosome biogenesis"/>
    <property type="evidence" value="ECO:0007669"/>
    <property type="project" value="UniProtKB-UniRule"/>
</dbReference>
<dbReference type="RefSeq" id="WP_116301560.1">
    <property type="nucleotide sequence ID" value="NZ_NFZV01000005.1"/>
</dbReference>
<dbReference type="Proteomes" id="UP000256763">
    <property type="component" value="Unassembled WGS sequence"/>
</dbReference>
<organism evidence="3 4">
    <name type="scientific">Alkalilimnicola ehrlichii</name>
    <dbReference type="NCBI Taxonomy" id="351052"/>
    <lineage>
        <taxon>Bacteria</taxon>
        <taxon>Pseudomonadati</taxon>
        <taxon>Pseudomonadota</taxon>
        <taxon>Gammaproteobacteria</taxon>
        <taxon>Chromatiales</taxon>
        <taxon>Ectothiorhodospiraceae</taxon>
        <taxon>Alkalilimnicola</taxon>
    </lineage>
</organism>
<keyword evidence="4" id="KW-1185">Reference proteome</keyword>
<dbReference type="AlphaFoldDB" id="A0A3E0WXZ0"/>
<evidence type="ECO:0000313" key="4">
    <source>
        <dbReference type="Proteomes" id="UP000256763"/>
    </source>
</evidence>
<dbReference type="InterPro" id="IPR004394">
    <property type="entry name" value="Iojap/RsfS/C7orf30"/>
</dbReference>
<keyword evidence="2" id="KW-0810">Translation regulation</keyword>